<feature type="compositionally biased region" description="Polar residues" evidence="1">
    <location>
        <begin position="59"/>
        <end position="89"/>
    </location>
</feature>
<dbReference type="InParanoid" id="C4JEA5"/>
<dbReference type="AlphaFoldDB" id="C4JEA5"/>
<dbReference type="VEuPathDB" id="FungiDB:UREG_00527"/>
<evidence type="ECO:0000256" key="1">
    <source>
        <dbReference type="SAM" id="MobiDB-lite"/>
    </source>
</evidence>
<dbReference type="RefSeq" id="XP_002541014.1">
    <property type="nucleotide sequence ID" value="XM_002540968.1"/>
</dbReference>
<evidence type="ECO:0000313" key="3">
    <source>
        <dbReference type="Proteomes" id="UP000002058"/>
    </source>
</evidence>
<dbReference type="Proteomes" id="UP000002058">
    <property type="component" value="Unassembled WGS sequence"/>
</dbReference>
<proteinExistence type="predicted"/>
<feature type="region of interest" description="Disordered" evidence="1">
    <location>
        <begin position="59"/>
        <end position="130"/>
    </location>
</feature>
<protein>
    <submittedName>
        <fullName evidence="2">Uncharacterized protein</fullName>
    </submittedName>
</protein>
<dbReference type="GeneID" id="8439448"/>
<keyword evidence="3" id="KW-1185">Reference proteome</keyword>
<reference evidence="3" key="1">
    <citation type="journal article" date="2009" name="Genome Res.">
        <title>Comparative genomic analyses of the human fungal pathogens Coccidioides and their relatives.</title>
        <authorList>
            <person name="Sharpton T.J."/>
            <person name="Stajich J.E."/>
            <person name="Rounsley S.D."/>
            <person name="Gardner M.J."/>
            <person name="Wortman J.R."/>
            <person name="Jordar V.S."/>
            <person name="Maiti R."/>
            <person name="Kodira C.D."/>
            <person name="Neafsey D.E."/>
            <person name="Zeng Q."/>
            <person name="Hung C.-Y."/>
            <person name="McMahan C."/>
            <person name="Muszewska A."/>
            <person name="Grynberg M."/>
            <person name="Mandel M.A."/>
            <person name="Kellner E.M."/>
            <person name="Barker B.M."/>
            <person name="Galgiani J.N."/>
            <person name="Orbach M.J."/>
            <person name="Kirkland T.N."/>
            <person name="Cole G.T."/>
            <person name="Henn M.R."/>
            <person name="Birren B.W."/>
            <person name="Taylor J.W."/>
        </authorList>
    </citation>
    <scope>NUCLEOTIDE SEQUENCE [LARGE SCALE GENOMIC DNA]</scope>
    <source>
        <strain evidence="3">UAMH 1704</strain>
    </source>
</reference>
<gene>
    <name evidence="2" type="ORF">UREG_00527</name>
</gene>
<dbReference type="EMBL" id="CH476615">
    <property type="protein sequence ID" value="EEP75681.1"/>
    <property type="molecule type" value="Genomic_DNA"/>
</dbReference>
<sequence length="203" mass="22637">MYRHITTEGTGHCRTHAVLPGDVDFAHDNVNNDSYGVPSQNDIRRNGLEAGPQEILQQLTLPRSSTSMRSIDQTLNSPRSPQATRSQIGSPVGSPRMASPRMGSPRSIVMGGTGGTHSRNVSNTSQHSDMPIRQQMMSRSPPNRTATTTRITRCSQRIAAMARQQEDDTKDIESVYLPNLMRIFRQRPKKHSWLSKVVAKFSR</sequence>
<dbReference type="HOGENOM" id="CLU_1349787_0_0_1"/>
<dbReference type="KEGG" id="ure:UREG_00527"/>
<feature type="compositionally biased region" description="Polar residues" evidence="1">
    <location>
        <begin position="116"/>
        <end position="128"/>
    </location>
</feature>
<dbReference type="STRING" id="336963.C4JEA5"/>
<evidence type="ECO:0000313" key="2">
    <source>
        <dbReference type="EMBL" id="EEP75681.1"/>
    </source>
</evidence>
<accession>C4JEA5</accession>
<name>C4JEA5_UNCRE</name>
<organism evidence="2 3">
    <name type="scientific">Uncinocarpus reesii (strain UAMH 1704)</name>
    <dbReference type="NCBI Taxonomy" id="336963"/>
    <lineage>
        <taxon>Eukaryota</taxon>
        <taxon>Fungi</taxon>
        <taxon>Dikarya</taxon>
        <taxon>Ascomycota</taxon>
        <taxon>Pezizomycotina</taxon>
        <taxon>Eurotiomycetes</taxon>
        <taxon>Eurotiomycetidae</taxon>
        <taxon>Onygenales</taxon>
        <taxon>Onygenaceae</taxon>
        <taxon>Uncinocarpus</taxon>
    </lineage>
</organism>